<evidence type="ECO:0000313" key="2">
    <source>
        <dbReference type="Proteomes" id="UP000073494"/>
    </source>
</evidence>
<accession>A0A0Z8EEG2</accession>
<evidence type="ECO:0000313" key="1">
    <source>
        <dbReference type="EMBL" id="CYU60591.1"/>
    </source>
</evidence>
<name>A0A0Z8EEG2_STRSU</name>
<gene>
    <name evidence="1" type="ORF">ERS132416_00031</name>
</gene>
<protein>
    <submittedName>
        <fullName evidence="1">Uncharacterized protein</fullName>
    </submittedName>
</protein>
<dbReference type="EMBL" id="FIHD01000001">
    <property type="protein sequence ID" value="CYU60591.1"/>
    <property type="molecule type" value="Genomic_DNA"/>
</dbReference>
<dbReference type="Proteomes" id="UP000073494">
    <property type="component" value="Unassembled WGS sequence"/>
</dbReference>
<sequence>MLVTSESASNLLVIELCIEYKEVITREELQRLIQDWLSSNFDLCQETFKITYACGEKKQIICGVGNIKDKKIEDFDAIFSKKCNNIDIWKHGKQNIKRSYKICNIYLTKDAE</sequence>
<proteinExistence type="predicted"/>
<dbReference type="AlphaFoldDB" id="A0A0Z8EEG2"/>
<reference evidence="1 2" key="1">
    <citation type="submission" date="2016-02" db="EMBL/GenBank/DDBJ databases">
        <authorList>
            <consortium name="Pathogen Informatics"/>
        </authorList>
    </citation>
    <scope>NUCLEOTIDE SEQUENCE [LARGE SCALE GENOMIC DNA]</scope>
    <source>
        <strain evidence="1 2">LSS54</strain>
    </source>
</reference>
<organism evidence="1 2">
    <name type="scientific">Streptococcus suis</name>
    <dbReference type="NCBI Taxonomy" id="1307"/>
    <lineage>
        <taxon>Bacteria</taxon>
        <taxon>Bacillati</taxon>
        <taxon>Bacillota</taxon>
        <taxon>Bacilli</taxon>
        <taxon>Lactobacillales</taxon>
        <taxon>Streptococcaceae</taxon>
        <taxon>Streptococcus</taxon>
    </lineage>
</organism>
<dbReference type="RefSeq" id="WP_044775655.1">
    <property type="nucleotide sequence ID" value="NZ_CEFG01000327.1"/>
</dbReference>